<accession>A0AAD9H1Z9</accession>
<evidence type="ECO:0000313" key="2">
    <source>
        <dbReference type="EMBL" id="KAK2020943.1"/>
    </source>
</evidence>
<dbReference type="Proteomes" id="UP001232148">
    <property type="component" value="Unassembled WGS sequence"/>
</dbReference>
<comment type="caution">
    <text evidence="2">The sequence shown here is derived from an EMBL/GenBank/DDBJ whole genome shotgun (WGS) entry which is preliminary data.</text>
</comment>
<name>A0AAD9H1Z9_9PEZI</name>
<dbReference type="EMBL" id="MU843154">
    <property type="protein sequence ID" value="KAK2020943.1"/>
    <property type="molecule type" value="Genomic_DNA"/>
</dbReference>
<feature type="region of interest" description="Disordered" evidence="1">
    <location>
        <begin position="118"/>
        <end position="137"/>
    </location>
</feature>
<dbReference type="AlphaFoldDB" id="A0AAD9H1Z9"/>
<proteinExistence type="predicted"/>
<evidence type="ECO:0000313" key="3">
    <source>
        <dbReference type="Proteomes" id="UP001232148"/>
    </source>
</evidence>
<gene>
    <name evidence="2" type="ORF">LX32DRAFT_282297</name>
</gene>
<protein>
    <submittedName>
        <fullName evidence="2">Uncharacterized protein</fullName>
    </submittedName>
</protein>
<reference evidence="2" key="1">
    <citation type="submission" date="2021-06" db="EMBL/GenBank/DDBJ databases">
        <title>Comparative genomics, transcriptomics and evolutionary studies reveal genomic signatures of adaptation to plant cell wall in hemibiotrophic fungi.</title>
        <authorList>
            <consortium name="DOE Joint Genome Institute"/>
            <person name="Baroncelli R."/>
            <person name="Diaz J.F."/>
            <person name="Benocci T."/>
            <person name="Peng M."/>
            <person name="Battaglia E."/>
            <person name="Haridas S."/>
            <person name="Andreopoulos W."/>
            <person name="Labutti K."/>
            <person name="Pangilinan J."/>
            <person name="Floch G.L."/>
            <person name="Makela M.R."/>
            <person name="Henrissat B."/>
            <person name="Grigoriev I.V."/>
            <person name="Crouch J.A."/>
            <person name="De Vries R.P."/>
            <person name="Sukno S.A."/>
            <person name="Thon M.R."/>
        </authorList>
    </citation>
    <scope>NUCLEOTIDE SEQUENCE</scope>
    <source>
        <strain evidence="2">MAFF235873</strain>
    </source>
</reference>
<keyword evidence="3" id="KW-1185">Reference proteome</keyword>
<evidence type="ECO:0000256" key="1">
    <source>
        <dbReference type="SAM" id="MobiDB-lite"/>
    </source>
</evidence>
<sequence>MEERGSERMCSLCLSLVGSEAQASAITPCPQFTGQHQAGGSSGGEWLPFRLSARKYVSVLRWCFNRPISRKRRRLKPPFPFPLFLFLLSLPEERDNQVPPWAIRTLWGPRRGGFGHEKKKSNVFACPDPRHSQKGVG</sequence>
<organism evidence="2 3">
    <name type="scientific">Colletotrichum zoysiae</name>
    <dbReference type="NCBI Taxonomy" id="1216348"/>
    <lineage>
        <taxon>Eukaryota</taxon>
        <taxon>Fungi</taxon>
        <taxon>Dikarya</taxon>
        <taxon>Ascomycota</taxon>
        <taxon>Pezizomycotina</taxon>
        <taxon>Sordariomycetes</taxon>
        <taxon>Hypocreomycetidae</taxon>
        <taxon>Glomerellales</taxon>
        <taxon>Glomerellaceae</taxon>
        <taxon>Colletotrichum</taxon>
        <taxon>Colletotrichum graminicola species complex</taxon>
    </lineage>
</organism>